<evidence type="ECO:0000259" key="1">
    <source>
        <dbReference type="Pfam" id="PF07727"/>
    </source>
</evidence>
<accession>A0A834YMR3</accession>
<dbReference type="Proteomes" id="UP000655225">
    <property type="component" value="Unassembled WGS sequence"/>
</dbReference>
<keyword evidence="3" id="KW-1185">Reference proteome</keyword>
<dbReference type="Pfam" id="PF07727">
    <property type="entry name" value="RVT_2"/>
    <property type="match status" value="1"/>
</dbReference>
<protein>
    <recommendedName>
        <fullName evidence="1">Reverse transcriptase Ty1/copia-type domain-containing protein</fullName>
    </recommendedName>
</protein>
<evidence type="ECO:0000313" key="3">
    <source>
        <dbReference type="Proteomes" id="UP000655225"/>
    </source>
</evidence>
<dbReference type="EMBL" id="JABCRI010000018">
    <property type="protein sequence ID" value="KAF8389861.1"/>
    <property type="molecule type" value="Genomic_DNA"/>
</dbReference>
<dbReference type="OrthoDB" id="1932046at2759"/>
<evidence type="ECO:0000313" key="2">
    <source>
        <dbReference type="EMBL" id="KAF8389861.1"/>
    </source>
</evidence>
<reference evidence="2 3" key="1">
    <citation type="submission" date="2020-04" db="EMBL/GenBank/DDBJ databases">
        <title>Plant Genome Project.</title>
        <authorList>
            <person name="Zhang R.-G."/>
        </authorList>
    </citation>
    <scope>NUCLEOTIDE SEQUENCE [LARGE SCALE GENOMIC DNA]</scope>
    <source>
        <strain evidence="2">YNK0</strain>
        <tissue evidence="2">Leaf</tissue>
    </source>
</reference>
<feature type="domain" description="Reverse transcriptase Ty1/copia-type" evidence="1">
    <location>
        <begin position="35"/>
        <end position="115"/>
    </location>
</feature>
<sequence length="157" mass="18383">MQDMHLAFNTKEEEMFPHLLPMVELVLSPWADKVAVVLVYVDDLISTGDDLEDIKRIHMNLGIRFQMKELGELKHFLGLEIDRNKYGIFLCQQKYFSDLLKWFGMFDCKPIVTPMDVNTKVRIDEVEQLEDYCMYRQLVGSLIYLTLTRPDISQATS</sequence>
<dbReference type="OMA" id="DIKRIHM"/>
<dbReference type="InterPro" id="IPR013103">
    <property type="entry name" value="RVT_2"/>
</dbReference>
<organism evidence="2 3">
    <name type="scientific">Tetracentron sinense</name>
    <name type="common">Spur-leaf</name>
    <dbReference type="NCBI Taxonomy" id="13715"/>
    <lineage>
        <taxon>Eukaryota</taxon>
        <taxon>Viridiplantae</taxon>
        <taxon>Streptophyta</taxon>
        <taxon>Embryophyta</taxon>
        <taxon>Tracheophyta</taxon>
        <taxon>Spermatophyta</taxon>
        <taxon>Magnoliopsida</taxon>
        <taxon>Trochodendrales</taxon>
        <taxon>Trochodendraceae</taxon>
        <taxon>Tetracentron</taxon>
    </lineage>
</organism>
<dbReference type="InterPro" id="IPR043502">
    <property type="entry name" value="DNA/RNA_pol_sf"/>
</dbReference>
<name>A0A834YMR3_TETSI</name>
<proteinExistence type="predicted"/>
<dbReference type="AlphaFoldDB" id="A0A834YMR3"/>
<gene>
    <name evidence="2" type="ORF">HHK36_024378</name>
</gene>
<dbReference type="SUPFAM" id="SSF56672">
    <property type="entry name" value="DNA/RNA polymerases"/>
    <property type="match status" value="1"/>
</dbReference>
<comment type="caution">
    <text evidence="2">The sequence shown here is derived from an EMBL/GenBank/DDBJ whole genome shotgun (WGS) entry which is preliminary data.</text>
</comment>